<dbReference type="Proteomes" id="UP000664073">
    <property type="component" value="Unassembled WGS sequence"/>
</dbReference>
<proteinExistence type="predicted"/>
<evidence type="ECO:0000313" key="3">
    <source>
        <dbReference type="Proteomes" id="UP000664073"/>
    </source>
</evidence>
<dbReference type="SUPFAM" id="SSF56784">
    <property type="entry name" value="HAD-like"/>
    <property type="match status" value="1"/>
</dbReference>
<evidence type="ECO:0000313" key="2">
    <source>
        <dbReference type="EMBL" id="MBO1325977.1"/>
    </source>
</evidence>
<gene>
    <name evidence="2" type="ORF">J2D77_12535</name>
</gene>
<name>A0A939KQX7_9PROT</name>
<dbReference type="InterPro" id="IPR036514">
    <property type="entry name" value="SGNH_hydro_sf"/>
</dbReference>
<evidence type="ECO:0000256" key="1">
    <source>
        <dbReference type="SAM" id="MobiDB-lite"/>
    </source>
</evidence>
<dbReference type="GO" id="GO:0016788">
    <property type="term" value="F:hydrolase activity, acting on ester bonds"/>
    <property type="evidence" value="ECO:0007669"/>
    <property type="project" value="UniProtKB-ARBA"/>
</dbReference>
<dbReference type="InterPro" id="IPR010037">
    <property type="entry name" value="FkbH_domain"/>
</dbReference>
<dbReference type="AlphaFoldDB" id="A0A939KQX7"/>
<dbReference type="Gene3D" id="3.40.50.1000">
    <property type="entry name" value="HAD superfamily/HAD-like"/>
    <property type="match status" value="1"/>
</dbReference>
<dbReference type="RefSeq" id="WP_207846648.1">
    <property type="nucleotide sequence ID" value="NZ_JAFVMH010000006.1"/>
</dbReference>
<dbReference type="NCBIfam" id="TIGR01686">
    <property type="entry name" value="FkbH"/>
    <property type="match status" value="1"/>
</dbReference>
<dbReference type="EMBL" id="JAFVMH010000006">
    <property type="protein sequence ID" value="MBO1325977.1"/>
    <property type="molecule type" value="Genomic_DNA"/>
</dbReference>
<reference evidence="2" key="1">
    <citation type="submission" date="2021-03" db="EMBL/GenBank/DDBJ databases">
        <title>The complete genome sequence of Acetobacter sp. TBRC 12339.</title>
        <authorList>
            <person name="Charoenyingcharoen P."/>
            <person name="Yukphan P."/>
        </authorList>
    </citation>
    <scope>NUCLEOTIDE SEQUENCE</scope>
    <source>
        <strain evidence="2">TBRC 12339</strain>
    </source>
</reference>
<keyword evidence="3" id="KW-1185">Reference proteome</keyword>
<sequence length="751" mass="84748">MDFDQNVVFEILSSRLSGRRFAFGPADGPRLTENLSFGPNGEIEGYSHTNEAYWDIGAEHFRILDCNGGVMWRPVSVSTDKDGLLTFLLIHPPSPQTHFILQELAQEPADTPPHPAGAYLGAPQTSAPQQRDAPHENPHHSGLSDPAYLFPSDLEVTPTIPSRVLMIGSCLTALYVEQFRTRHPETSFDYIPYNFVSILPEAPPCPAQDYDFQYIQIPLRSVLTDRVVQGMRFNDPEFARTIVDDACDVIDVMLDAAMRYNRQHGLLSFVSGFIVPQRSAAPSLRGIGGAGDLCGIVRQLNAHLARKIADYDNTYLMDVDAVASSIGKRFVLDDMVYFYAHGAVTYQDWDDFGAIPRNEPIPALHTLYPTRQADFVACIFRQVLCAWRTIGQVDQVKAVIFDLDNTLWRGQIAEHYRPDTRPWPRTDGWPLGVWECIHFLRARGILVAVCSKNDLALVQERWAEVVDPPFLALEDFACVKINWAPKTQNIAEICSEFHIKPKSVVFVDDNPVERAAVTATFADIRAIGGNPYLTRRILLWSAETQIAHISDESARREDMVRQQIRREESRTTMDRETFLATLGTTLSFLAITSTRQPEFSRVLELTNKTNQFNTTGKRWNFEEISQYISEGGTILAFFVTDRFTTYGLVGVLYLRAAEIVQYVMSCRVLGMEIEEFVIAQTVSLLRDMSETPTDITASLIETKDNTPCRDVYLRCGFRETQSQDSSRHFILPAQDVPRCPPHITKAEPEFS</sequence>
<organism evidence="2 3">
    <name type="scientific">Acetobacter garciniae</name>
    <dbReference type="NCBI Taxonomy" id="2817435"/>
    <lineage>
        <taxon>Bacteria</taxon>
        <taxon>Pseudomonadati</taxon>
        <taxon>Pseudomonadota</taxon>
        <taxon>Alphaproteobacteria</taxon>
        <taxon>Acetobacterales</taxon>
        <taxon>Acetobacteraceae</taxon>
        <taxon>Acetobacter</taxon>
    </lineage>
</organism>
<accession>A0A939KQX7</accession>
<dbReference type="InterPro" id="IPR023214">
    <property type="entry name" value="HAD_sf"/>
</dbReference>
<protein>
    <submittedName>
        <fullName evidence="2">HAD-IIIC family phosphatase</fullName>
    </submittedName>
</protein>
<dbReference type="Gene3D" id="3.40.50.1110">
    <property type="entry name" value="SGNH hydrolase"/>
    <property type="match status" value="1"/>
</dbReference>
<dbReference type="InterPro" id="IPR010033">
    <property type="entry name" value="HAD_SF_ppase_IIIC"/>
</dbReference>
<feature type="region of interest" description="Disordered" evidence="1">
    <location>
        <begin position="110"/>
        <end position="144"/>
    </location>
</feature>
<comment type="caution">
    <text evidence="2">The sequence shown here is derived from an EMBL/GenBank/DDBJ whole genome shotgun (WGS) entry which is preliminary data.</text>
</comment>
<dbReference type="InterPro" id="IPR036412">
    <property type="entry name" value="HAD-like_sf"/>
</dbReference>
<dbReference type="NCBIfam" id="TIGR01681">
    <property type="entry name" value="HAD-SF-IIIC"/>
    <property type="match status" value="1"/>
</dbReference>